<keyword evidence="3" id="KW-0808">Transferase</keyword>
<dbReference type="PANTHER" id="PTHR32309">
    <property type="entry name" value="TYROSINE-PROTEIN KINASE"/>
    <property type="match status" value="1"/>
</dbReference>
<reference evidence="10 11" key="1">
    <citation type="submission" date="2019-01" db="EMBL/GenBank/DDBJ databases">
        <title>Sphingomonas mucosissima sp. nov. and Sphingomonas desiccabilis sp. nov., from biological soil crusts in the Colorado Plateau, USA.</title>
        <authorList>
            <person name="Zhu D."/>
        </authorList>
    </citation>
    <scope>NUCLEOTIDE SEQUENCE [LARGE SCALE GENOMIC DNA]</scope>
    <source>
        <strain evidence="10 11">CP1D</strain>
    </source>
</reference>
<evidence type="ECO:0000256" key="6">
    <source>
        <dbReference type="ARBA" id="ARBA00022840"/>
    </source>
</evidence>
<dbReference type="InterPro" id="IPR050445">
    <property type="entry name" value="Bact_polysacc_biosynth/exp"/>
</dbReference>
<dbReference type="Gene3D" id="3.40.50.300">
    <property type="entry name" value="P-loop containing nucleotide triphosphate hydrolases"/>
    <property type="match status" value="1"/>
</dbReference>
<dbReference type="InterPro" id="IPR025669">
    <property type="entry name" value="AAA_dom"/>
</dbReference>
<dbReference type="EC" id="2.7.10.2" evidence="2"/>
<evidence type="ECO:0000313" key="11">
    <source>
        <dbReference type="Proteomes" id="UP000292347"/>
    </source>
</evidence>
<dbReference type="InterPro" id="IPR027417">
    <property type="entry name" value="P-loop_NTPase"/>
</dbReference>
<comment type="similarity">
    <text evidence="1">Belongs to the CpsD/CapB family.</text>
</comment>
<evidence type="ECO:0000256" key="2">
    <source>
        <dbReference type="ARBA" id="ARBA00011903"/>
    </source>
</evidence>
<proteinExistence type="inferred from homology"/>
<feature type="domain" description="AAA" evidence="9">
    <location>
        <begin position="535"/>
        <end position="680"/>
    </location>
</feature>
<evidence type="ECO:0000313" key="10">
    <source>
        <dbReference type="EMBL" id="RXZ31466.1"/>
    </source>
</evidence>
<dbReference type="Pfam" id="PF13614">
    <property type="entry name" value="AAA_31"/>
    <property type="match status" value="1"/>
</dbReference>
<dbReference type="RefSeq" id="WP_129341712.1">
    <property type="nucleotide sequence ID" value="NZ_JACIDD010000002.1"/>
</dbReference>
<keyword evidence="7" id="KW-0829">Tyrosine-protein kinase</keyword>
<dbReference type="AlphaFoldDB" id="A0A4Q2IP79"/>
<organism evidence="10 11">
    <name type="scientific">Sphingomonas desiccabilis</name>
    <dbReference type="NCBI Taxonomy" id="429134"/>
    <lineage>
        <taxon>Bacteria</taxon>
        <taxon>Pseudomonadati</taxon>
        <taxon>Pseudomonadota</taxon>
        <taxon>Alphaproteobacteria</taxon>
        <taxon>Sphingomonadales</taxon>
        <taxon>Sphingomonadaceae</taxon>
        <taxon>Sphingomonas</taxon>
    </lineage>
</organism>
<dbReference type="GO" id="GO:0005886">
    <property type="term" value="C:plasma membrane"/>
    <property type="evidence" value="ECO:0007669"/>
    <property type="project" value="TreeGrafter"/>
</dbReference>
<dbReference type="InterPro" id="IPR005702">
    <property type="entry name" value="Wzc-like_C"/>
</dbReference>
<dbReference type="Proteomes" id="UP000292347">
    <property type="component" value="Unassembled WGS sequence"/>
</dbReference>
<evidence type="ECO:0000256" key="5">
    <source>
        <dbReference type="ARBA" id="ARBA00022777"/>
    </source>
</evidence>
<protein>
    <recommendedName>
        <fullName evidence="2">non-specific protein-tyrosine kinase</fullName>
        <ecNumber evidence="2">2.7.10.2</ecNumber>
    </recommendedName>
</protein>
<keyword evidence="11" id="KW-1185">Reference proteome</keyword>
<evidence type="ECO:0000256" key="4">
    <source>
        <dbReference type="ARBA" id="ARBA00022741"/>
    </source>
</evidence>
<evidence type="ECO:0000256" key="3">
    <source>
        <dbReference type="ARBA" id="ARBA00022679"/>
    </source>
</evidence>
<dbReference type="SUPFAM" id="SSF52540">
    <property type="entry name" value="P-loop containing nucleoside triphosphate hydrolases"/>
    <property type="match status" value="1"/>
</dbReference>
<gene>
    <name evidence="10" type="ORF">EO081_09465</name>
</gene>
<keyword evidence="5" id="KW-0418">Kinase</keyword>
<keyword evidence="6" id="KW-0067">ATP-binding</keyword>
<name>A0A4Q2IP79_9SPHN</name>
<evidence type="ECO:0000256" key="7">
    <source>
        <dbReference type="ARBA" id="ARBA00023137"/>
    </source>
</evidence>
<dbReference type="CDD" id="cd05387">
    <property type="entry name" value="BY-kinase"/>
    <property type="match status" value="1"/>
</dbReference>
<evidence type="ECO:0000256" key="8">
    <source>
        <dbReference type="ARBA" id="ARBA00051245"/>
    </source>
</evidence>
<accession>A0A4Q2IP79</accession>
<keyword evidence="4" id="KW-0547">Nucleotide-binding</keyword>
<comment type="catalytic activity">
    <reaction evidence="8">
        <text>L-tyrosyl-[protein] + ATP = O-phospho-L-tyrosyl-[protein] + ADP + H(+)</text>
        <dbReference type="Rhea" id="RHEA:10596"/>
        <dbReference type="Rhea" id="RHEA-COMP:10136"/>
        <dbReference type="Rhea" id="RHEA-COMP:20101"/>
        <dbReference type="ChEBI" id="CHEBI:15378"/>
        <dbReference type="ChEBI" id="CHEBI:30616"/>
        <dbReference type="ChEBI" id="CHEBI:46858"/>
        <dbReference type="ChEBI" id="CHEBI:61978"/>
        <dbReference type="ChEBI" id="CHEBI:456216"/>
        <dbReference type="EC" id="2.7.10.2"/>
    </reaction>
</comment>
<dbReference type="PANTHER" id="PTHR32309:SF13">
    <property type="entry name" value="FERRIC ENTEROBACTIN TRANSPORT PROTEIN FEPE"/>
    <property type="match status" value="1"/>
</dbReference>
<evidence type="ECO:0000259" key="9">
    <source>
        <dbReference type="Pfam" id="PF13614"/>
    </source>
</evidence>
<dbReference type="OrthoDB" id="230260at2"/>
<evidence type="ECO:0000256" key="1">
    <source>
        <dbReference type="ARBA" id="ARBA00007316"/>
    </source>
</evidence>
<dbReference type="GO" id="GO:0004713">
    <property type="term" value="F:protein tyrosine kinase activity"/>
    <property type="evidence" value="ECO:0007669"/>
    <property type="project" value="TreeGrafter"/>
</dbReference>
<sequence>MTRGGVMMNGFTRLRSPRDVLGLFVRRLWLFLIVSGLTALAMGAFIATRVPRYESTAQIEIDVHRQSPMAPAVALPEKSDQGIVGTQMKRIASRTIAARVVDQLGLSHDPEWSPEPGRLAQWIAPTPLVPEETRRRRAIDTLMAAMTVERDEVAPVVSVRVASGDPKRAADIVNAVADAYLEEASEAGRAAAAGEAGVLRRQLDRLASEVTSADAALADYRASHGLTALSATTGGAVEQQAAALAGQLAAVQSESAAQQARATVASGMIAAGRGDGFAEVVQSPAMTQLRQQQGATAAQLAEARVRYGPDHPRVRRVAAQAADIDQAIRDEQARIAGSVQGSAQASAQAVGAVAAQLAAVRGKQAGQTMAQVGADRLARIADAKRTTYVQLAQSAARSSQEGALTSLPGTVITRGIPAMQPTYPRTELLVLLALLASPAMGVIAVLGVEAFDTRVRGPRELIALPGAGHVSAVSKVSGKVLKQIDRRAKPWDYVLAKPMSSFAESVRAVRRRLAFCRAGRGSLVVSITSSVPHEGKSTLSASLARTMALAGDRVLLIDCDLRRNGLADLLPDALEAGLAEVLEGSVELDEAVVRDAAPGLDVLPLAGPRFTPQDVFGDGRMARLMARLREDYEYVILDAPPVLMIDDAVTLARLSDAVLLAIRWGSTRLETISAAMERLREAGDQPIELVMTAVEPRASFSSYREPHYYLSAASGYHVN</sequence>
<comment type="caution">
    <text evidence="10">The sequence shown here is derived from an EMBL/GenBank/DDBJ whole genome shotgun (WGS) entry which is preliminary data.</text>
</comment>
<dbReference type="EMBL" id="SDPT01000002">
    <property type="protein sequence ID" value="RXZ31466.1"/>
    <property type="molecule type" value="Genomic_DNA"/>
</dbReference>